<dbReference type="InterPro" id="IPR022716">
    <property type="entry name" value="Gcn1_N"/>
</dbReference>
<evidence type="ECO:0000256" key="4">
    <source>
        <dbReference type="ARBA" id="ARBA00022771"/>
    </source>
</evidence>
<evidence type="ECO:0000256" key="3">
    <source>
        <dbReference type="ARBA" id="ARBA00022737"/>
    </source>
</evidence>
<dbReference type="InterPro" id="IPR036855">
    <property type="entry name" value="Znf_CCCH_sf"/>
</dbReference>
<dbReference type="GO" id="GO:0034198">
    <property type="term" value="P:cellular response to amino acid starvation"/>
    <property type="evidence" value="ECO:0007669"/>
    <property type="project" value="TreeGrafter"/>
</dbReference>
<keyword evidence="11" id="KW-1185">Reference proteome</keyword>
<reference evidence="10 11" key="1">
    <citation type="journal article" date="2022" name="DNA Res.">
        <title>Genome analysis of five recently described species of the CUG-Ser clade uncovers Candida theae as a new hybrid lineage with pathogenic potential in the Candida parapsilosis species complex.</title>
        <authorList>
            <person name="Mixao V."/>
            <person name="Del Olmo V."/>
            <person name="Hegedusova E."/>
            <person name="Saus E."/>
            <person name="Pryszcz L."/>
            <person name="Cillingova A."/>
            <person name="Nosek J."/>
            <person name="Gabaldon T."/>
        </authorList>
    </citation>
    <scope>NUCLEOTIDE SEQUENCE [LARGE SCALE GENOMIC DNA]</scope>
    <source>
        <strain evidence="10 11">CBS 12239</strain>
    </source>
</reference>
<dbReference type="Pfam" id="PF24993">
    <property type="entry name" value="GNC1_N"/>
    <property type="match status" value="1"/>
</dbReference>
<dbReference type="InterPro" id="IPR056810">
    <property type="entry name" value="GNC1-like_N"/>
</dbReference>
<keyword evidence="2 7" id="KW-0479">Metal-binding</keyword>
<dbReference type="Pfam" id="PF00642">
    <property type="entry name" value="zf-CCCH"/>
    <property type="match status" value="1"/>
</dbReference>
<feature type="region of interest" description="Disordered" evidence="8">
    <location>
        <begin position="1"/>
        <end position="27"/>
    </location>
</feature>
<sequence>MFASASTFNTYSPEHKRVPSLSSVSSSNSIVDFSSGDLLPDLWQISSNESVESDYSSAFTFSKRPQSQLHEQPQPQLQQLQPQLHSPCFSPFRGNTQFSPFNDVRGTVVFPEVSAISQKHSPIQSTSPLWHNPSSQSSICQPTWTLQKPSVVVHDPQQTHSRDNEVPRSSPPYQPPKTKSVNTQLYKTELCGPFMKTGCCPYGLKCQFAHGEAELKHIERPPKWRSKPCANWAKHGSCSSSLKERLGTLKSIESNLDVIEKIELQAVANALLSTYNFYQDTDSRNAVLNALLRICTTEEKFLPYYVNFIAKETSGTTLAITDYLTLLQWINTFNIELARKKSLGGECVTLQAKLFVKCTEHETKSTRHLDRVTKSAVTATKTSIANTLLEDDTYMDLVIDEECFALFGVLNTAANELVPKKPSILERLKGNDAKVLNIFINLVLLGKKSPSKFEVEQFGSCVETLVNEENFASLLLPAIEKAILRSSENSFGIVLPIFFKHLQVKITPSQKLLSSIISGIKSQKEHVRVGAFETLELVIANSKEDISDEIIKAIKTTTNAESKSLLIKSLIRSTASEKVIDALLPLVAKEQNEMSLSSLVDVFAYHTFKSDKFDDNVVKAFATGFKSKFKRVWFVEYGKHALGKQQPDFDAVFTETLSEIEKSPAANIKNIACAFVVLALTHKDSSLLDETKIFEKLDATDLYWFVKDLYNHPRGWLYVLTGKKVPYSVKKHAQERFKQEIEVNLSLSDGIIDEAYVLDTETHNPRDLSVVFSILTQVKSTDQAKSNAVRLIIVANDPKIRINGGWIGLVQRSGHKIDIGTLVKHNYEQIFTDCVSQQTPNSIKALAITAFVQPNLAGTITKFIDESLTVEHIDEVCKAIYYGKEGEMVIDVTAKKPKALDKNARDYEIRAWEESIGKELKQAKKLTPEEKKLVAEQIAKESKIRSEISSTVARVNFAIGLIDELAAQASVVNNGAESWLPTSVKKLLDLAISEGDFFNSASSFINLSTLISPRFEILKKFVGVATLRLYGVKVESQYEEEPLESLLGRILYRVKILSDQNPLDAVSLAYVLPLLIKVLQIGQTAAFKNSKKIAVTSEFVENDPEEEHLLLGVEIISAHAELFADAGIPRTSILTILVSLMAVPSKAKLVKECFLSLCQYIAVNISQEDLQLLLENVVSPHVFVRSTILEGLDSEFELTEYSKEVYVETYDTDNNCRELAQTIWEDNSLSVADTTNLLALFGLQDAGLRLSVAQAYRDASIQTHPNLEELFNFYIEKKNPPAPKLDEFGLVIKSTIDQRDRWEERSTIALALKFLVPHLSESDVEKLFKFLVQEALGDKDQNVRQQYQDASVAAIEVHGAKNVEALIRIFEESLQAKNIKEPIVVLYGTLARHLKSTDGRLQVIFDRLMKSLDTPNVQFAVSECIAPLVPSFKDELPGYFESLFNTLFTGKTLAKRRGAAFGIAGLVKGDGVRALSDYDVIRTLTDASDDKKDAIKRESVSLVFESLSKSLGKFFEPFVFEILPIILKSLGDMSGEVRVATDNAAKEIMKNTTSFGVKKLIPLAISNLDETAWRSKKGSVELLGAMAYLDPEQLSASLSIIIPEIVGVLNDTHKEVRKAAEQSLKRFGEVIRNPEIQQIVPYLINAIGDPTKHLDEALDKLTKTQFVHYIDSSSLALIIHVIHRAMKDRSASTKKKACQIVGNMAILVDSKDLQPYLNELVEELETAMVDPVPATRSTAARALGSLVEKLGEEQFPGLIPKLIATLQDESKAGDRLGSAQALSEVVCGLGTNKLEELLPSIISSASSPRAAVRAGFMPLLLFLPVCFGSQFAPYLNRIIPPILNGLADQDEEIRETALRAGRLIVKNYAKKAVDLLLPELEAGLSNESYRIRLSSLELTGDLLFQITGLSGKNELVEDQMVSKTLAQVLGQERRDRILAALFVCRSDVAGMVRNASADIWKALVANTPRTVKEILPTLASLIVQKLASDDETQRTIAAQTLGDMVRRVGANALPQLLPSLKDAKDQEGACIALTELIKSTSLEGLTTYKDTFISIIYDGLITQDKPTRNAAAQAFEQLYEQIGKVVIDEIIPQLLSELGNSSASLLALKELMASKSEIIFPITLPSLLEPPVDAVALASLASVAGTALYKRLSTILNTLIASIIAGDEISEEFNQVLLSVEDDGAHLLMQQLLALMKHEDPQIREVIFAQTKDFFEHATLDYSMYLEDIVYQMILSLADPSPKVVKASMESLTVLIKQQPKELLEKLVKPSYQALRLTGAAVHAFALPKGPNSILPVFLHGLMYGSSDQRELSALAIADIIEKTPSENLRTLATTLTGPLIRVIGEKVASNIKSAILVALNNLLVKIPQFLRPFIPQLQRTFVRSLSDVSNDTLRKRAVVALSTLIKHQPRVDSLITELVTNSKSTDDSGVKASMLQGMLAVVELKGKELNEASKTSLLSVVEEESIDSVSSAKLLGSLANVLTPEETTVLLQKKVLNSQSKFSILAINAFLKYAPELVKGNHEVVDFVAACSDSTNPYITDNATIAIGKLVLSGVSDESLYKQLAKNAIQPNSASPDTRRLSLIVIRTAAHKRAIPYEYLDFLVPSVFSSVRDPIIPIKLAAEKAYLEVFSVVDSELKVFDEWFNGRTEISTVTGATIVPRSVGDYTKRVAVRLANVERERIEQGGDEETLFSDRIEDEKEIWSVGI</sequence>
<evidence type="ECO:0000256" key="1">
    <source>
        <dbReference type="ARBA" id="ARBA00007366"/>
    </source>
</evidence>
<dbReference type="Gene3D" id="1.25.10.10">
    <property type="entry name" value="Leucine-rich Repeat Variant"/>
    <property type="match status" value="5"/>
</dbReference>
<feature type="zinc finger region" description="C3H1-type" evidence="7">
    <location>
        <begin position="185"/>
        <end position="213"/>
    </location>
</feature>
<evidence type="ECO:0000313" key="11">
    <source>
        <dbReference type="Proteomes" id="UP001204833"/>
    </source>
</evidence>
<dbReference type="SUPFAM" id="SSF90229">
    <property type="entry name" value="CCCH zinc finger"/>
    <property type="match status" value="1"/>
</dbReference>
<dbReference type="PROSITE" id="PS50077">
    <property type="entry name" value="HEAT_REPEAT"/>
    <property type="match status" value="4"/>
</dbReference>
<evidence type="ECO:0000313" key="10">
    <source>
        <dbReference type="EMBL" id="KAI5956622.1"/>
    </source>
</evidence>
<feature type="repeat" description="HEAT" evidence="6">
    <location>
        <begin position="1758"/>
        <end position="1797"/>
    </location>
</feature>
<name>A0AAD5FY27_9ASCO</name>
<comment type="similarity">
    <text evidence="1">Belongs to the GCN1 family.</text>
</comment>
<keyword evidence="3" id="KW-0677">Repeat</keyword>
<dbReference type="SUPFAM" id="SSF48371">
    <property type="entry name" value="ARM repeat"/>
    <property type="match status" value="4"/>
</dbReference>
<dbReference type="InterPro" id="IPR016024">
    <property type="entry name" value="ARM-type_fold"/>
</dbReference>
<evidence type="ECO:0000256" key="6">
    <source>
        <dbReference type="PROSITE-ProRule" id="PRU00103"/>
    </source>
</evidence>
<dbReference type="Pfam" id="PF12074">
    <property type="entry name" value="Gcn1_N"/>
    <property type="match status" value="1"/>
</dbReference>
<evidence type="ECO:0000256" key="2">
    <source>
        <dbReference type="ARBA" id="ARBA00022723"/>
    </source>
</evidence>
<dbReference type="Gene3D" id="4.10.1000.10">
    <property type="entry name" value="Zinc finger, CCCH-type"/>
    <property type="match status" value="1"/>
</dbReference>
<dbReference type="InterPro" id="IPR056809">
    <property type="entry name" value="HEAT_GCN1_fung"/>
</dbReference>
<feature type="domain" description="C3H1-type" evidence="9">
    <location>
        <begin position="185"/>
        <end position="213"/>
    </location>
</feature>
<dbReference type="GO" id="GO:0019887">
    <property type="term" value="F:protein kinase regulator activity"/>
    <property type="evidence" value="ECO:0007669"/>
    <property type="project" value="TreeGrafter"/>
</dbReference>
<dbReference type="PANTHER" id="PTHR23346:SF7">
    <property type="entry name" value="STALLED RIBOSOME SENSOR GCN1"/>
    <property type="match status" value="1"/>
</dbReference>
<dbReference type="InterPro" id="IPR011989">
    <property type="entry name" value="ARM-like"/>
</dbReference>
<comment type="caution">
    <text evidence="10">The sequence shown here is derived from an EMBL/GenBank/DDBJ whole genome shotgun (WGS) entry which is preliminary data.</text>
</comment>
<dbReference type="Proteomes" id="UP001204833">
    <property type="component" value="Unassembled WGS sequence"/>
</dbReference>
<feature type="repeat" description="HEAT" evidence="6">
    <location>
        <begin position="1601"/>
        <end position="1638"/>
    </location>
</feature>
<dbReference type="Pfam" id="PF25801">
    <property type="entry name" value="HEAT_GCN1_C_2"/>
    <property type="match status" value="1"/>
</dbReference>
<dbReference type="Pfam" id="PF24984">
    <property type="entry name" value="HEAT_EF3_GNC1"/>
    <property type="match status" value="1"/>
</dbReference>
<evidence type="ECO:0000256" key="8">
    <source>
        <dbReference type="SAM" id="MobiDB-lite"/>
    </source>
</evidence>
<feature type="compositionally biased region" description="Polar residues" evidence="8">
    <location>
        <begin position="1"/>
        <end position="12"/>
    </location>
</feature>
<evidence type="ECO:0000256" key="5">
    <source>
        <dbReference type="ARBA" id="ARBA00022833"/>
    </source>
</evidence>
<feature type="repeat" description="HEAT" evidence="6">
    <location>
        <begin position="1838"/>
        <end position="1874"/>
    </location>
</feature>
<dbReference type="PANTHER" id="PTHR23346">
    <property type="entry name" value="TRANSLATIONAL ACTIVATOR GCN1-RELATED"/>
    <property type="match status" value="1"/>
</dbReference>
<dbReference type="InterPro" id="IPR021133">
    <property type="entry name" value="HEAT_type_2"/>
</dbReference>
<dbReference type="InterPro" id="IPR034085">
    <property type="entry name" value="TOG"/>
</dbReference>
<dbReference type="Pfam" id="PF24987">
    <property type="entry name" value="HEAT_EF3_N"/>
    <property type="match status" value="2"/>
</dbReference>
<keyword evidence="4 7" id="KW-0863">Zinc-finger</keyword>
<dbReference type="RefSeq" id="XP_051608072.1">
    <property type="nucleotide sequence ID" value="XM_051752848.1"/>
</dbReference>
<dbReference type="GO" id="GO:0008270">
    <property type="term" value="F:zinc ion binding"/>
    <property type="evidence" value="ECO:0007669"/>
    <property type="project" value="UniProtKB-KW"/>
</dbReference>
<dbReference type="Pfam" id="PF23271">
    <property type="entry name" value="HEAT_GCN1"/>
    <property type="match status" value="1"/>
</dbReference>
<dbReference type="GO" id="GO:0006417">
    <property type="term" value="P:regulation of translation"/>
    <property type="evidence" value="ECO:0007669"/>
    <property type="project" value="TreeGrafter"/>
</dbReference>
<feature type="region of interest" description="Disordered" evidence="8">
    <location>
        <begin position="151"/>
        <end position="179"/>
    </location>
</feature>
<evidence type="ECO:0000259" key="9">
    <source>
        <dbReference type="PROSITE" id="PS50103"/>
    </source>
</evidence>
<keyword evidence="5 7" id="KW-0862">Zinc</keyword>
<evidence type="ECO:0000256" key="7">
    <source>
        <dbReference type="PROSITE-ProRule" id="PRU00723"/>
    </source>
</evidence>
<accession>A0AAD5FY27</accession>
<dbReference type="GeneID" id="76151487"/>
<protein>
    <submittedName>
        <fullName evidence="10">GCN1</fullName>
    </submittedName>
</protein>
<dbReference type="GO" id="GO:0005829">
    <property type="term" value="C:cytosol"/>
    <property type="evidence" value="ECO:0007669"/>
    <property type="project" value="TreeGrafter"/>
</dbReference>
<dbReference type="SMART" id="SM00356">
    <property type="entry name" value="ZnF_C3H1"/>
    <property type="match status" value="1"/>
</dbReference>
<organism evidence="10 11">
    <name type="scientific">Candida theae</name>
    <dbReference type="NCBI Taxonomy" id="1198502"/>
    <lineage>
        <taxon>Eukaryota</taxon>
        <taxon>Fungi</taxon>
        <taxon>Dikarya</taxon>
        <taxon>Ascomycota</taxon>
        <taxon>Saccharomycotina</taxon>
        <taxon>Pichiomycetes</taxon>
        <taxon>Debaryomycetaceae</taxon>
        <taxon>Candida/Lodderomyces clade</taxon>
        <taxon>Candida</taxon>
    </lineage>
</organism>
<dbReference type="EMBL" id="JAIHNG010000128">
    <property type="protein sequence ID" value="KAI5956622.1"/>
    <property type="molecule type" value="Genomic_DNA"/>
</dbReference>
<feature type="repeat" description="HEAT" evidence="6">
    <location>
        <begin position="1720"/>
        <end position="1758"/>
    </location>
</feature>
<dbReference type="InterPro" id="IPR000571">
    <property type="entry name" value="Znf_CCCH"/>
</dbReference>
<dbReference type="SMART" id="SM01349">
    <property type="entry name" value="TOG"/>
    <property type="match status" value="2"/>
</dbReference>
<dbReference type="Pfam" id="PF24916">
    <property type="entry name" value="HEAT_GCN1_fung"/>
    <property type="match status" value="1"/>
</dbReference>
<gene>
    <name evidence="10" type="ORF">KGF57_003429</name>
</gene>
<dbReference type="PROSITE" id="PS50103">
    <property type="entry name" value="ZF_C3H1"/>
    <property type="match status" value="1"/>
</dbReference>
<dbReference type="InterPro" id="IPR057546">
    <property type="entry name" value="HEAT_GCN1"/>
</dbReference>
<proteinExistence type="inferred from homology"/>
<dbReference type="FunFam" id="4.10.1000.10:FF:000001">
    <property type="entry name" value="zinc finger CCCH domain-containing protein 15-like"/>
    <property type="match status" value="1"/>
</dbReference>